<name>A0A8J4VMV1_9ROSI</name>
<organism evidence="3 4">
    <name type="scientific">Castanea mollissima</name>
    <name type="common">Chinese chestnut</name>
    <dbReference type="NCBI Taxonomy" id="60419"/>
    <lineage>
        <taxon>Eukaryota</taxon>
        <taxon>Viridiplantae</taxon>
        <taxon>Streptophyta</taxon>
        <taxon>Embryophyta</taxon>
        <taxon>Tracheophyta</taxon>
        <taxon>Spermatophyta</taxon>
        <taxon>Magnoliopsida</taxon>
        <taxon>eudicotyledons</taxon>
        <taxon>Gunneridae</taxon>
        <taxon>Pentapetalae</taxon>
        <taxon>rosids</taxon>
        <taxon>fabids</taxon>
        <taxon>Fagales</taxon>
        <taxon>Fagaceae</taxon>
        <taxon>Castanea</taxon>
    </lineage>
</organism>
<dbReference type="Proteomes" id="UP000737018">
    <property type="component" value="Unassembled WGS sequence"/>
</dbReference>
<evidence type="ECO:0000256" key="1">
    <source>
        <dbReference type="ARBA" id="ARBA00022737"/>
    </source>
</evidence>
<evidence type="ECO:0000313" key="4">
    <source>
        <dbReference type="Proteomes" id="UP000737018"/>
    </source>
</evidence>
<evidence type="ECO:0000313" key="3">
    <source>
        <dbReference type="EMBL" id="KAF3966343.1"/>
    </source>
</evidence>
<dbReference type="PROSITE" id="PS50012">
    <property type="entry name" value="RCC1_3"/>
    <property type="match status" value="1"/>
</dbReference>
<protein>
    <submittedName>
        <fullName evidence="3">Uncharacterized protein</fullName>
    </submittedName>
</protein>
<feature type="repeat" description="RCC1" evidence="2">
    <location>
        <begin position="72"/>
        <end position="124"/>
    </location>
</feature>
<accession>A0A8J4VMV1</accession>
<keyword evidence="4" id="KW-1185">Reference proteome</keyword>
<dbReference type="Gene3D" id="2.130.10.30">
    <property type="entry name" value="Regulator of chromosome condensation 1/beta-lactamase-inhibitor protein II"/>
    <property type="match status" value="1"/>
</dbReference>
<dbReference type="PANTHER" id="PTHR22870">
    <property type="entry name" value="REGULATOR OF CHROMOSOME CONDENSATION"/>
    <property type="match status" value="1"/>
</dbReference>
<dbReference type="PANTHER" id="PTHR22870:SF413">
    <property type="entry name" value="REGULATOR OF CHROMOSOME CONDENSATION (RCC1) FAMILY PROTEIN"/>
    <property type="match status" value="1"/>
</dbReference>
<sequence>MNGSEREEGVKMEECKETVVYMCGYIPGASPEKSPILSPVPVHLPGSGYGGDSWKDVCGGGCGFAMAISESGKLITWGSTDDEGQSYMTSGKHGETPEPFPLPTEASVLKAAAGWAHCVSVTEMGEVYTWGWKECVPSEKIVRDLVAGGIFQTDSTDQVSGKAQGSNLIGGPVSHVDNKKAGEEIGKRRKIAPAKQELDSSTPGGELFTVSACLVNMGPGVRISTVAAGGRHTLALSGCMKFEAMEDF</sequence>
<gene>
    <name evidence="3" type="ORF">CMV_009549</name>
</gene>
<dbReference type="SUPFAM" id="SSF50985">
    <property type="entry name" value="RCC1/BLIP-II"/>
    <property type="match status" value="1"/>
</dbReference>
<dbReference type="InterPro" id="IPR009091">
    <property type="entry name" value="RCC1/BLIP-II"/>
</dbReference>
<comment type="caution">
    <text evidence="3">The sequence shown here is derived from an EMBL/GenBank/DDBJ whole genome shotgun (WGS) entry which is preliminary data.</text>
</comment>
<dbReference type="InterPro" id="IPR051210">
    <property type="entry name" value="Ub_ligase/GEF_domain"/>
</dbReference>
<dbReference type="EMBL" id="JRKL02001057">
    <property type="protein sequence ID" value="KAF3966343.1"/>
    <property type="molecule type" value="Genomic_DNA"/>
</dbReference>
<evidence type="ECO:0000256" key="2">
    <source>
        <dbReference type="PROSITE-ProRule" id="PRU00235"/>
    </source>
</evidence>
<dbReference type="AlphaFoldDB" id="A0A8J4VMV1"/>
<keyword evidence="1" id="KW-0677">Repeat</keyword>
<dbReference type="OrthoDB" id="5370059at2759"/>
<proteinExistence type="predicted"/>
<reference evidence="3" key="1">
    <citation type="submission" date="2020-03" db="EMBL/GenBank/DDBJ databases">
        <title>Castanea mollissima Vanexum genome sequencing.</title>
        <authorList>
            <person name="Staton M."/>
        </authorList>
    </citation>
    <scope>NUCLEOTIDE SEQUENCE</scope>
    <source>
        <tissue evidence="3">Leaf</tissue>
    </source>
</reference>
<dbReference type="InterPro" id="IPR000408">
    <property type="entry name" value="Reg_chr_condens"/>
</dbReference>